<dbReference type="EMBL" id="MKCT01000064">
    <property type="protein sequence ID" value="OHX17668.1"/>
    <property type="molecule type" value="Genomic_DNA"/>
</dbReference>
<dbReference type="GO" id="GO:0016051">
    <property type="term" value="P:carbohydrate biosynthetic process"/>
    <property type="evidence" value="ECO:0007669"/>
    <property type="project" value="InterPro"/>
</dbReference>
<accession>A0A1S1WZT9</accession>
<dbReference type="InterPro" id="IPR013785">
    <property type="entry name" value="Aldolase_TIM"/>
</dbReference>
<comment type="caution">
    <text evidence="2">The sequence shown here is derived from an EMBL/GenBank/DDBJ whole genome shotgun (WGS) entry which is preliminary data.</text>
</comment>
<dbReference type="STRING" id="1903179.BI347_04305"/>
<dbReference type="PANTHER" id="PTHR42966:SF3">
    <property type="entry name" value="BLR5971 PROTEIN"/>
    <property type="match status" value="1"/>
</dbReference>
<dbReference type="AlphaFoldDB" id="A0A1S1WZT9"/>
<name>A0A1S1WZT9_9NEIS</name>
<proteinExistence type="predicted"/>
<reference evidence="4 5" key="1">
    <citation type="submission" date="2016-09" db="EMBL/GenBank/DDBJ databases">
        <title>Chromobacterium muskegensis sp. nov., an insecticidal bacterium isolated from Sphagnum bogs.</title>
        <authorList>
            <person name="Sparks M.E."/>
            <person name="Blackburn M.B."/>
            <person name="Gundersen-Rindal D.E."/>
            <person name="Mitchell A."/>
            <person name="Farrar R."/>
            <person name="Kuhar D."/>
        </authorList>
    </citation>
    <scope>NUCLEOTIDE SEQUENCE [LARGE SCALE GENOMIC DNA]</scope>
    <source>
        <strain evidence="3 5">14B-1</strain>
        <strain evidence="2 4">37-2</strain>
    </source>
</reference>
<dbReference type="EMBL" id="MKCS01000001">
    <property type="protein sequence ID" value="OHX12807.1"/>
    <property type="molecule type" value="Genomic_DNA"/>
</dbReference>
<dbReference type="Proteomes" id="UP000180280">
    <property type="component" value="Unassembled WGS sequence"/>
</dbReference>
<keyword evidence="5" id="KW-1185">Reference proteome</keyword>
<evidence type="ECO:0000313" key="2">
    <source>
        <dbReference type="EMBL" id="OHX12807.1"/>
    </source>
</evidence>
<evidence type="ECO:0000259" key="1">
    <source>
        <dbReference type="Pfam" id="PF03102"/>
    </source>
</evidence>
<feature type="domain" description="PseI/NeuA/B-like" evidence="1">
    <location>
        <begin position="41"/>
        <end position="275"/>
    </location>
</feature>
<dbReference type="SUPFAM" id="SSF51569">
    <property type="entry name" value="Aldolase"/>
    <property type="match status" value="1"/>
</dbReference>
<dbReference type="Pfam" id="PF03102">
    <property type="entry name" value="NeuB"/>
    <property type="match status" value="1"/>
</dbReference>
<organism evidence="2 4">
    <name type="scientific">Chromobacterium sphagni</name>
    <dbReference type="NCBI Taxonomy" id="1903179"/>
    <lineage>
        <taxon>Bacteria</taxon>
        <taxon>Pseudomonadati</taxon>
        <taxon>Pseudomonadota</taxon>
        <taxon>Betaproteobacteria</taxon>
        <taxon>Neisseriales</taxon>
        <taxon>Chromobacteriaceae</taxon>
        <taxon>Chromobacterium</taxon>
    </lineage>
</organism>
<dbReference type="InterPro" id="IPR051690">
    <property type="entry name" value="PseI-like"/>
</dbReference>
<dbReference type="GO" id="GO:0047444">
    <property type="term" value="F:N-acylneuraminate-9-phosphate synthase activity"/>
    <property type="evidence" value="ECO:0007669"/>
    <property type="project" value="TreeGrafter"/>
</dbReference>
<evidence type="ECO:0000313" key="4">
    <source>
        <dbReference type="Proteomes" id="UP000180088"/>
    </source>
</evidence>
<dbReference type="InterPro" id="IPR013132">
    <property type="entry name" value="PseI/NeuA/B-like_N"/>
</dbReference>
<dbReference type="Gene3D" id="3.20.20.70">
    <property type="entry name" value="Aldolase class I"/>
    <property type="match status" value="1"/>
</dbReference>
<sequence>MEMQMKSFHIESTLIADAEPSYIIAEIGINHNGSLEHALRLIDTAHEAGCNAVKFQKRTLDVVYSAEEMARPRDSLFGHTNGDLKRGLEFGINEYRRIDEYCRELGIHWFASCWDEDSVDFIEQFNPVAYKIASASLTDDGLLRHTRATGKPIILSTGMSTLEQIDHAVEVLGTDKLAIMHCCAAYPSKYEDLNLRVIPTLRARYGVPTGYSGHETGLASSVAAVALGACLLERHITTDRALWGSDQSASLEPSGLNRLVRDVRLVESALGSDQKRLLDCEVPVQQKLRRK</sequence>
<evidence type="ECO:0000313" key="5">
    <source>
        <dbReference type="Proteomes" id="UP000180280"/>
    </source>
</evidence>
<gene>
    <name evidence="3" type="ORF">BI344_20640</name>
    <name evidence="2" type="ORF">BI347_04305</name>
</gene>
<dbReference type="Proteomes" id="UP000180088">
    <property type="component" value="Unassembled WGS sequence"/>
</dbReference>
<evidence type="ECO:0000313" key="3">
    <source>
        <dbReference type="EMBL" id="OHX17668.1"/>
    </source>
</evidence>
<protein>
    <submittedName>
        <fullName evidence="2">N-acetylneuraminate synthase</fullName>
    </submittedName>
</protein>
<dbReference type="PANTHER" id="PTHR42966">
    <property type="entry name" value="N-ACETYLNEURAMINATE SYNTHASE"/>
    <property type="match status" value="1"/>
</dbReference>